<dbReference type="PANTHER" id="PTHR42831">
    <property type="entry name" value="FE-S PROTEIN MATURATION AUXILIARY FACTOR YITW"/>
    <property type="match status" value="1"/>
</dbReference>
<evidence type="ECO:0000313" key="2">
    <source>
        <dbReference type="EMBL" id="SFG46223.1"/>
    </source>
</evidence>
<dbReference type="Pfam" id="PF01883">
    <property type="entry name" value="FeS_assembly_P"/>
    <property type="match status" value="1"/>
</dbReference>
<dbReference type="PANTHER" id="PTHR42831:SF1">
    <property type="entry name" value="FE-S PROTEIN MATURATION AUXILIARY FACTOR YITW"/>
    <property type="match status" value="1"/>
</dbReference>
<gene>
    <name evidence="2" type="ORF">SAMN05421739_102600</name>
</gene>
<dbReference type="OrthoDB" id="9805360at2"/>
<keyword evidence="3" id="KW-1185">Reference proteome</keyword>
<dbReference type="AlphaFoldDB" id="A0A1I2S1L6"/>
<reference evidence="3" key="1">
    <citation type="submission" date="2016-10" db="EMBL/GenBank/DDBJ databases">
        <authorList>
            <person name="Varghese N."/>
            <person name="Submissions S."/>
        </authorList>
    </citation>
    <scope>NUCLEOTIDE SEQUENCE [LARGE SCALE GENOMIC DNA]</scope>
    <source>
        <strain evidence="3">LP51</strain>
    </source>
</reference>
<dbReference type="STRING" id="1436961.SAMN05421739_102600"/>
<dbReference type="InterPro" id="IPR002744">
    <property type="entry name" value="MIP18-like"/>
</dbReference>
<proteinExistence type="predicted"/>
<protein>
    <submittedName>
        <fullName evidence="2">Metal-sulfur cluster biosynthetic enzyme</fullName>
    </submittedName>
</protein>
<name>A0A1I2S1L6_9BACT</name>
<organism evidence="2 3">
    <name type="scientific">Pontibacter chinhatensis</name>
    <dbReference type="NCBI Taxonomy" id="1436961"/>
    <lineage>
        <taxon>Bacteria</taxon>
        <taxon>Pseudomonadati</taxon>
        <taxon>Bacteroidota</taxon>
        <taxon>Cytophagia</taxon>
        <taxon>Cytophagales</taxon>
        <taxon>Hymenobacteraceae</taxon>
        <taxon>Pontibacter</taxon>
    </lineage>
</organism>
<dbReference type="Proteomes" id="UP000198724">
    <property type="component" value="Unassembled WGS sequence"/>
</dbReference>
<evidence type="ECO:0000259" key="1">
    <source>
        <dbReference type="Pfam" id="PF01883"/>
    </source>
</evidence>
<dbReference type="Gene3D" id="3.30.300.130">
    <property type="entry name" value="Fe-S cluster assembly (FSCA)"/>
    <property type="match status" value="1"/>
</dbReference>
<sequence>METQNLPEDFGQEVYETLKYIIDPEVGINIVDLGLVYQVSLSEEGELAVDMTLTTPGCPMSGTIRTAAEQILLKRFPSLDVKINLVWSPPWSMDMITEEGMRQLERKA</sequence>
<dbReference type="InterPro" id="IPR052339">
    <property type="entry name" value="Fe-S_Maturation_MIP18"/>
</dbReference>
<evidence type="ECO:0000313" key="3">
    <source>
        <dbReference type="Proteomes" id="UP000198724"/>
    </source>
</evidence>
<accession>A0A1I2S1L6</accession>
<dbReference type="SUPFAM" id="SSF117916">
    <property type="entry name" value="Fe-S cluster assembly (FSCA) domain-like"/>
    <property type="match status" value="1"/>
</dbReference>
<feature type="domain" description="MIP18 family-like" evidence="1">
    <location>
        <begin position="12"/>
        <end position="73"/>
    </location>
</feature>
<dbReference type="RefSeq" id="WP_092100041.1">
    <property type="nucleotide sequence ID" value="NZ_FOOT01000002.1"/>
</dbReference>
<dbReference type="EMBL" id="FOOT01000002">
    <property type="protein sequence ID" value="SFG46223.1"/>
    <property type="molecule type" value="Genomic_DNA"/>
</dbReference>
<dbReference type="InterPro" id="IPR034904">
    <property type="entry name" value="FSCA_dom_sf"/>
</dbReference>